<accession>A0A4Y2NUC1</accession>
<name>A0A4Y2NUC1_ARAVE</name>
<dbReference type="AlphaFoldDB" id="A0A4Y2NUC1"/>
<dbReference type="Proteomes" id="UP000499080">
    <property type="component" value="Unassembled WGS sequence"/>
</dbReference>
<protein>
    <submittedName>
        <fullName evidence="1">Uncharacterized protein</fullName>
    </submittedName>
</protein>
<gene>
    <name evidence="1" type="ORF">AVEN_212816_1</name>
</gene>
<sequence length="144" mass="16474">MTPWECTTFFGMPLGRVFHMRWNFWQLSNVPLQLRERQVNKFLIDGGVVFYFHHSLLELALLAKDILPNSLLPVALLIPSGDWTFQQINASDAYSVLYKILYAGERGKDSSMAILEFRPESNGRSLGHSGSIFLQEWAAVQKQI</sequence>
<evidence type="ECO:0000313" key="1">
    <source>
        <dbReference type="EMBL" id="GBN42332.1"/>
    </source>
</evidence>
<reference evidence="1 2" key="1">
    <citation type="journal article" date="2019" name="Sci. Rep.">
        <title>Orb-weaving spider Araneus ventricosus genome elucidates the spidroin gene catalogue.</title>
        <authorList>
            <person name="Kono N."/>
            <person name="Nakamura H."/>
            <person name="Ohtoshi R."/>
            <person name="Moran D.A.P."/>
            <person name="Shinohara A."/>
            <person name="Yoshida Y."/>
            <person name="Fujiwara M."/>
            <person name="Mori M."/>
            <person name="Tomita M."/>
            <person name="Arakawa K."/>
        </authorList>
    </citation>
    <scope>NUCLEOTIDE SEQUENCE [LARGE SCALE GENOMIC DNA]</scope>
</reference>
<dbReference type="EMBL" id="BGPR01009794">
    <property type="protein sequence ID" value="GBN42332.1"/>
    <property type="molecule type" value="Genomic_DNA"/>
</dbReference>
<proteinExistence type="predicted"/>
<organism evidence="1 2">
    <name type="scientific">Araneus ventricosus</name>
    <name type="common">Orbweaver spider</name>
    <name type="synonym">Epeira ventricosa</name>
    <dbReference type="NCBI Taxonomy" id="182803"/>
    <lineage>
        <taxon>Eukaryota</taxon>
        <taxon>Metazoa</taxon>
        <taxon>Ecdysozoa</taxon>
        <taxon>Arthropoda</taxon>
        <taxon>Chelicerata</taxon>
        <taxon>Arachnida</taxon>
        <taxon>Araneae</taxon>
        <taxon>Araneomorphae</taxon>
        <taxon>Entelegynae</taxon>
        <taxon>Araneoidea</taxon>
        <taxon>Araneidae</taxon>
        <taxon>Araneus</taxon>
    </lineage>
</organism>
<comment type="caution">
    <text evidence="1">The sequence shown here is derived from an EMBL/GenBank/DDBJ whole genome shotgun (WGS) entry which is preliminary data.</text>
</comment>
<evidence type="ECO:0000313" key="2">
    <source>
        <dbReference type="Proteomes" id="UP000499080"/>
    </source>
</evidence>
<keyword evidence="2" id="KW-1185">Reference proteome</keyword>